<organism evidence="2 3">
    <name type="scientific">Periconia macrospinosa</name>
    <dbReference type="NCBI Taxonomy" id="97972"/>
    <lineage>
        <taxon>Eukaryota</taxon>
        <taxon>Fungi</taxon>
        <taxon>Dikarya</taxon>
        <taxon>Ascomycota</taxon>
        <taxon>Pezizomycotina</taxon>
        <taxon>Dothideomycetes</taxon>
        <taxon>Pleosporomycetidae</taxon>
        <taxon>Pleosporales</taxon>
        <taxon>Massarineae</taxon>
        <taxon>Periconiaceae</taxon>
        <taxon>Periconia</taxon>
    </lineage>
</organism>
<evidence type="ECO:0000313" key="3">
    <source>
        <dbReference type="Proteomes" id="UP000244855"/>
    </source>
</evidence>
<evidence type="ECO:0000256" key="1">
    <source>
        <dbReference type="SAM" id="MobiDB-lite"/>
    </source>
</evidence>
<feature type="compositionally biased region" description="Polar residues" evidence="1">
    <location>
        <begin position="240"/>
        <end position="256"/>
    </location>
</feature>
<feature type="region of interest" description="Disordered" evidence="1">
    <location>
        <begin position="1"/>
        <end position="25"/>
    </location>
</feature>
<feature type="region of interest" description="Disordered" evidence="1">
    <location>
        <begin position="198"/>
        <end position="256"/>
    </location>
</feature>
<name>A0A2V1E0E1_9PLEO</name>
<evidence type="ECO:0000313" key="2">
    <source>
        <dbReference type="EMBL" id="PVI02630.1"/>
    </source>
</evidence>
<feature type="region of interest" description="Disordered" evidence="1">
    <location>
        <begin position="81"/>
        <end position="112"/>
    </location>
</feature>
<gene>
    <name evidence="2" type="ORF">DM02DRAFT_653294</name>
</gene>
<dbReference type="EMBL" id="KZ805340">
    <property type="protein sequence ID" value="PVI02630.1"/>
    <property type="molecule type" value="Genomic_DNA"/>
</dbReference>
<sequence>MTSKRTLFVPFDPSKAQRTSSDRRPRSDNRLLCQICFKPFGTIQALRDHIGDFQARQLEIQQLTARMLEAQAHLPSLENQHHAICNDDGGGTDNDEDDDGGDDAGSGDHPRLQCPYPACDREKLFNRRQGLLRHFQSHVQCYETCVFCRTSFNRVRLFLIHQCKAKTRVDDKAKEYYMKERCAQLRRYATESLHQMLAREDTSHERTRKRGHEVMNECSERPSPQMTTVDADRWFPVDNSPGNEPASNMPQVSNPNTDAVAFKWAWNSS</sequence>
<dbReference type="Proteomes" id="UP000244855">
    <property type="component" value="Unassembled WGS sequence"/>
</dbReference>
<dbReference type="STRING" id="97972.A0A2V1E0E1"/>
<proteinExistence type="predicted"/>
<keyword evidence="3" id="KW-1185">Reference proteome</keyword>
<protein>
    <submittedName>
        <fullName evidence="2">Uncharacterized protein</fullName>
    </submittedName>
</protein>
<accession>A0A2V1E0E1</accession>
<reference evidence="2 3" key="1">
    <citation type="journal article" date="2018" name="Sci. Rep.">
        <title>Comparative genomics provides insights into the lifestyle and reveals functional heterogeneity of dark septate endophytic fungi.</title>
        <authorList>
            <person name="Knapp D.G."/>
            <person name="Nemeth J.B."/>
            <person name="Barry K."/>
            <person name="Hainaut M."/>
            <person name="Henrissat B."/>
            <person name="Johnson J."/>
            <person name="Kuo A."/>
            <person name="Lim J.H.P."/>
            <person name="Lipzen A."/>
            <person name="Nolan M."/>
            <person name="Ohm R.A."/>
            <person name="Tamas L."/>
            <person name="Grigoriev I.V."/>
            <person name="Spatafora J.W."/>
            <person name="Nagy L.G."/>
            <person name="Kovacs G.M."/>
        </authorList>
    </citation>
    <scope>NUCLEOTIDE SEQUENCE [LARGE SCALE GENOMIC DNA]</scope>
    <source>
        <strain evidence="2 3">DSE2036</strain>
    </source>
</reference>
<dbReference type="AlphaFoldDB" id="A0A2V1E0E1"/>
<feature type="compositionally biased region" description="Acidic residues" evidence="1">
    <location>
        <begin position="93"/>
        <end position="102"/>
    </location>
</feature>
<dbReference type="OrthoDB" id="5417329at2759"/>